<reference evidence="1" key="1">
    <citation type="submission" date="2021-10" db="EMBL/GenBank/DDBJ databases">
        <title>Tropical sea cucumber genome reveals ecological adaptation and Cuvierian tubules defense mechanism.</title>
        <authorList>
            <person name="Chen T."/>
        </authorList>
    </citation>
    <scope>NUCLEOTIDE SEQUENCE</scope>
    <source>
        <strain evidence="1">Nanhai2018</strain>
        <tissue evidence="1">Muscle</tissue>
    </source>
</reference>
<dbReference type="Pfam" id="PF13911">
    <property type="entry name" value="AhpC-TSA_2"/>
    <property type="match status" value="1"/>
</dbReference>
<name>A0A9Q1CH44_HOLLE</name>
<organism evidence="1 2">
    <name type="scientific">Holothuria leucospilota</name>
    <name type="common">Black long sea cucumber</name>
    <name type="synonym">Mertensiothuria leucospilota</name>
    <dbReference type="NCBI Taxonomy" id="206669"/>
    <lineage>
        <taxon>Eukaryota</taxon>
        <taxon>Metazoa</taxon>
        <taxon>Echinodermata</taxon>
        <taxon>Eleutherozoa</taxon>
        <taxon>Echinozoa</taxon>
        <taxon>Holothuroidea</taxon>
        <taxon>Aspidochirotacea</taxon>
        <taxon>Aspidochirotida</taxon>
        <taxon>Holothuriidae</taxon>
        <taxon>Holothuria</taxon>
    </lineage>
</organism>
<dbReference type="InterPro" id="IPR032801">
    <property type="entry name" value="PXL2A/B/C"/>
</dbReference>
<evidence type="ECO:0000313" key="1">
    <source>
        <dbReference type="EMBL" id="KAJ8044600.1"/>
    </source>
</evidence>
<dbReference type="Gene3D" id="3.40.30.10">
    <property type="entry name" value="Glutaredoxin"/>
    <property type="match status" value="1"/>
</dbReference>
<dbReference type="OrthoDB" id="40334at2759"/>
<dbReference type="AlphaFoldDB" id="A0A9Q1CH44"/>
<gene>
    <name evidence="1" type="ORF">HOLleu_07385</name>
</gene>
<dbReference type="Proteomes" id="UP001152320">
    <property type="component" value="Chromosome 3"/>
</dbReference>
<accession>A0A9Q1CH44</accession>
<protein>
    <submittedName>
        <fullName evidence="1">Uncharacterized protein</fullName>
    </submittedName>
</protein>
<proteinExistence type="predicted"/>
<keyword evidence="2" id="KW-1185">Reference proteome</keyword>
<comment type="caution">
    <text evidence="1">The sequence shown here is derived from an EMBL/GenBank/DDBJ whole genome shotgun (WGS) entry which is preliminary data.</text>
</comment>
<evidence type="ECO:0000313" key="2">
    <source>
        <dbReference type="Proteomes" id="UP001152320"/>
    </source>
</evidence>
<sequence length="158" mass="17958">MGAQRWLKETGFHYDMLLDRNREIYKAAGMGRTVAGVWNTQVLQYYSEQVLAKKRLPQDFEGLDDDKEQMGGDIVLDGNGRYGLIHVSQASTDRPSVEKLLDVVMVRNKGNQEEKSGSSIDTTLITSFNKIQLLLHAWEKLFEMFPVSLHEQQLSPGL</sequence>
<dbReference type="EMBL" id="JAIZAY010000003">
    <property type="protein sequence ID" value="KAJ8044600.1"/>
    <property type="molecule type" value="Genomic_DNA"/>
</dbReference>